<keyword evidence="7" id="KW-0732">Signal</keyword>
<dbReference type="InterPro" id="IPR001189">
    <property type="entry name" value="Mn/Fe_SOD"/>
</dbReference>
<feature type="signal peptide" evidence="7">
    <location>
        <begin position="1"/>
        <end position="27"/>
    </location>
</feature>
<feature type="binding site" evidence="5">
    <location>
        <position position="69"/>
    </location>
    <ligand>
        <name>Mn(2+)</name>
        <dbReference type="ChEBI" id="CHEBI:29035"/>
    </ligand>
</feature>
<dbReference type="PIRSF" id="PIRSF000349">
    <property type="entry name" value="SODismutase"/>
    <property type="match status" value="1"/>
</dbReference>
<dbReference type="Proteomes" id="UP000199274">
    <property type="component" value="Unassembled WGS sequence"/>
</dbReference>
<dbReference type="RefSeq" id="WP_091256721.1">
    <property type="nucleotide sequence ID" value="NZ_FNDB01000004.1"/>
</dbReference>
<evidence type="ECO:0000256" key="2">
    <source>
        <dbReference type="ARBA" id="ARBA00012682"/>
    </source>
</evidence>
<feature type="domain" description="Manganese/iron superoxide dismutase N-terminal" evidence="8">
    <location>
        <begin position="48"/>
        <end position="124"/>
    </location>
</feature>
<dbReference type="AlphaFoldDB" id="A0A1G8A1L8"/>
<sequence length="242" mass="27654">MNRKEFLKSSTLLGAASLILPTNNAFATNLADNSIDKLVDGNGNYIQQTLPYSEIFLEPYMDAETLHLHYTFHHGGAVKGANKDLQMIKKALDENILETIDFWTKKLSHHFSSHILHSIFWTNLTNKNTLPQGDLLRRIEKSFGSFDKLKILIAATSKNVDGNGWGILAYQPYSDSLVILQCENHEKLTQWGAIPLLVIDVWEHAYYLKYKNKRTDFVDALFNIINWDNVAMRLNDALKLTQ</sequence>
<dbReference type="Gene3D" id="1.10.287.990">
    <property type="entry name" value="Fe,Mn superoxide dismutase (SOD) domain"/>
    <property type="match status" value="1"/>
</dbReference>
<dbReference type="SUPFAM" id="SSF46609">
    <property type="entry name" value="Fe,Mn superoxide dismutase (SOD), N-terminal domain"/>
    <property type="match status" value="1"/>
</dbReference>
<evidence type="ECO:0000256" key="1">
    <source>
        <dbReference type="ARBA" id="ARBA00008714"/>
    </source>
</evidence>
<evidence type="ECO:0000259" key="8">
    <source>
        <dbReference type="Pfam" id="PF00081"/>
    </source>
</evidence>
<dbReference type="InterPro" id="IPR036324">
    <property type="entry name" value="Mn/Fe_SOD_N_sf"/>
</dbReference>
<keyword evidence="4 6" id="KW-0560">Oxidoreductase</keyword>
<gene>
    <name evidence="10" type="ORF">SAMN04488062_104288</name>
</gene>
<evidence type="ECO:0000313" key="11">
    <source>
        <dbReference type="Proteomes" id="UP000199274"/>
    </source>
</evidence>
<dbReference type="Pfam" id="PF02777">
    <property type="entry name" value="Sod_Fe_C"/>
    <property type="match status" value="1"/>
</dbReference>
<dbReference type="GO" id="GO:0046872">
    <property type="term" value="F:metal ion binding"/>
    <property type="evidence" value="ECO:0007669"/>
    <property type="project" value="UniProtKB-KW"/>
</dbReference>
<comment type="function">
    <text evidence="6">Destroys radicals which are normally produced within the cells and which are toxic to biological systems.</text>
</comment>
<comment type="catalytic activity">
    <reaction evidence="6">
        <text>2 superoxide + 2 H(+) = H2O2 + O2</text>
        <dbReference type="Rhea" id="RHEA:20696"/>
        <dbReference type="ChEBI" id="CHEBI:15378"/>
        <dbReference type="ChEBI" id="CHEBI:15379"/>
        <dbReference type="ChEBI" id="CHEBI:16240"/>
        <dbReference type="ChEBI" id="CHEBI:18421"/>
        <dbReference type="EC" id="1.15.1.1"/>
    </reaction>
</comment>
<evidence type="ECO:0000256" key="6">
    <source>
        <dbReference type="RuleBase" id="RU000414"/>
    </source>
</evidence>
<dbReference type="Gene3D" id="3.55.40.20">
    <property type="entry name" value="Iron/manganese superoxide dismutase, C-terminal domain"/>
    <property type="match status" value="1"/>
</dbReference>
<dbReference type="OrthoDB" id="9803125at2"/>
<dbReference type="PRINTS" id="PR01703">
    <property type="entry name" value="MNSODISMTASE"/>
</dbReference>
<keyword evidence="3 5" id="KW-0479">Metal-binding</keyword>
<proteinExistence type="inferred from homology"/>
<comment type="similarity">
    <text evidence="1 6">Belongs to the iron/manganese superoxide dismutase family.</text>
</comment>
<dbReference type="InterPro" id="IPR036314">
    <property type="entry name" value="SOD_C_sf"/>
</dbReference>
<dbReference type="InterPro" id="IPR019831">
    <property type="entry name" value="Mn/Fe_SOD_N"/>
</dbReference>
<protein>
    <recommendedName>
        <fullName evidence="2 6">Superoxide dismutase</fullName>
        <ecNumber evidence="2 6">1.15.1.1</ecNumber>
    </recommendedName>
</protein>
<dbReference type="PANTHER" id="PTHR11404:SF6">
    <property type="entry name" value="SUPEROXIDE DISMUTASE [MN], MITOCHONDRIAL"/>
    <property type="match status" value="1"/>
</dbReference>
<dbReference type="EMBL" id="FNDB01000004">
    <property type="protein sequence ID" value="SDH14819.1"/>
    <property type="molecule type" value="Genomic_DNA"/>
</dbReference>
<dbReference type="InterPro" id="IPR019833">
    <property type="entry name" value="Mn/Fe_SOD_BS"/>
</dbReference>
<feature type="binding site" evidence="5">
    <location>
        <position position="204"/>
    </location>
    <ligand>
        <name>Mn(2+)</name>
        <dbReference type="ChEBI" id="CHEBI:29035"/>
    </ligand>
</feature>
<dbReference type="PANTHER" id="PTHR11404">
    <property type="entry name" value="SUPEROXIDE DISMUTASE 2"/>
    <property type="match status" value="1"/>
</dbReference>
<dbReference type="InterPro" id="IPR050265">
    <property type="entry name" value="Fe/Mn_Superoxide_Dismutase"/>
</dbReference>
<organism evidence="10 11">
    <name type="scientific">Flavobacterium omnivorum</name>
    <dbReference type="NCBI Taxonomy" id="178355"/>
    <lineage>
        <taxon>Bacteria</taxon>
        <taxon>Pseudomonadati</taxon>
        <taxon>Bacteroidota</taxon>
        <taxon>Flavobacteriia</taxon>
        <taxon>Flavobacteriales</taxon>
        <taxon>Flavobacteriaceae</taxon>
        <taxon>Flavobacterium</taxon>
    </lineage>
</organism>
<feature type="domain" description="Manganese/iron superoxide dismutase C-terminal" evidence="9">
    <location>
        <begin position="131"/>
        <end position="232"/>
    </location>
</feature>
<accession>A0A1G8A1L8</accession>
<feature type="binding site" evidence="5">
    <location>
        <position position="200"/>
    </location>
    <ligand>
        <name>Mn(2+)</name>
        <dbReference type="ChEBI" id="CHEBI:29035"/>
    </ligand>
</feature>
<dbReference type="PROSITE" id="PS00088">
    <property type="entry name" value="SOD_MN"/>
    <property type="match status" value="1"/>
</dbReference>
<name>A0A1G8A1L8_9FLAO</name>
<evidence type="ECO:0000256" key="4">
    <source>
        <dbReference type="ARBA" id="ARBA00023002"/>
    </source>
</evidence>
<feature type="chain" id="PRO_5011643795" description="Superoxide dismutase" evidence="7">
    <location>
        <begin position="28"/>
        <end position="242"/>
    </location>
</feature>
<evidence type="ECO:0000256" key="3">
    <source>
        <dbReference type="ARBA" id="ARBA00022723"/>
    </source>
</evidence>
<evidence type="ECO:0000259" key="9">
    <source>
        <dbReference type="Pfam" id="PF02777"/>
    </source>
</evidence>
<dbReference type="FunFam" id="3.55.40.20:FF:000004">
    <property type="entry name" value="Superoxide dismutase [Fe]"/>
    <property type="match status" value="1"/>
</dbReference>
<dbReference type="STRING" id="178355.SAMN04488062_104288"/>
<keyword evidence="11" id="KW-1185">Reference proteome</keyword>
<reference evidence="11" key="1">
    <citation type="submission" date="2016-10" db="EMBL/GenBank/DDBJ databases">
        <authorList>
            <person name="Varghese N."/>
            <person name="Submissions S."/>
        </authorList>
    </citation>
    <scope>NUCLEOTIDE SEQUENCE [LARGE SCALE GENOMIC DNA]</scope>
    <source>
        <strain evidence="11">CGMCC 1.2747</strain>
    </source>
</reference>
<dbReference type="EC" id="1.15.1.1" evidence="2 6"/>
<evidence type="ECO:0000256" key="7">
    <source>
        <dbReference type="SAM" id="SignalP"/>
    </source>
</evidence>
<feature type="binding site" evidence="5">
    <location>
        <position position="117"/>
    </location>
    <ligand>
        <name>Mn(2+)</name>
        <dbReference type="ChEBI" id="CHEBI:29035"/>
    </ligand>
</feature>
<evidence type="ECO:0000313" key="10">
    <source>
        <dbReference type="EMBL" id="SDH14819.1"/>
    </source>
</evidence>
<dbReference type="SUPFAM" id="SSF54719">
    <property type="entry name" value="Fe,Mn superoxide dismutase (SOD), C-terminal domain"/>
    <property type="match status" value="1"/>
</dbReference>
<evidence type="ECO:0000256" key="5">
    <source>
        <dbReference type="PIRSR" id="PIRSR000349-1"/>
    </source>
</evidence>
<dbReference type="InterPro" id="IPR019832">
    <property type="entry name" value="Mn/Fe_SOD_C"/>
</dbReference>
<dbReference type="Pfam" id="PF00081">
    <property type="entry name" value="Sod_Fe_N"/>
    <property type="match status" value="1"/>
</dbReference>
<dbReference type="GO" id="GO:0004784">
    <property type="term" value="F:superoxide dismutase activity"/>
    <property type="evidence" value="ECO:0007669"/>
    <property type="project" value="UniProtKB-EC"/>
</dbReference>